<dbReference type="EMBL" id="RCZC01000002">
    <property type="protein sequence ID" value="TPG54115.1"/>
    <property type="molecule type" value="Genomic_DNA"/>
</dbReference>
<keyword evidence="3" id="KW-1185">Reference proteome</keyword>
<evidence type="ECO:0000256" key="1">
    <source>
        <dbReference type="SAM" id="MobiDB-lite"/>
    </source>
</evidence>
<organism evidence="2 3">
    <name type="scientific">Sphingomonas glacialis</name>
    <dbReference type="NCBI Taxonomy" id="658225"/>
    <lineage>
        <taxon>Bacteria</taxon>
        <taxon>Pseudomonadati</taxon>
        <taxon>Pseudomonadota</taxon>
        <taxon>Alphaproteobacteria</taxon>
        <taxon>Sphingomonadales</taxon>
        <taxon>Sphingomonadaceae</taxon>
        <taxon>Sphingomonas</taxon>
    </lineage>
</organism>
<evidence type="ECO:0000313" key="2">
    <source>
        <dbReference type="EMBL" id="TPG54115.1"/>
    </source>
</evidence>
<gene>
    <name evidence="2" type="ORF">EAH76_05290</name>
</gene>
<protein>
    <submittedName>
        <fullName evidence="2">Uncharacterized protein</fullName>
    </submittedName>
</protein>
<accession>A0A502FX94</accession>
<proteinExistence type="predicted"/>
<dbReference type="AlphaFoldDB" id="A0A502FX94"/>
<dbReference type="Proteomes" id="UP000319931">
    <property type="component" value="Unassembled WGS sequence"/>
</dbReference>
<comment type="caution">
    <text evidence="2">The sequence shown here is derived from an EMBL/GenBank/DDBJ whole genome shotgun (WGS) entry which is preliminary data.</text>
</comment>
<evidence type="ECO:0000313" key="3">
    <source>
        <dbReference type="Proteomes" id="UP000319931"/>
    </source>
</evidence>
<name>A0A502FX94_9SPHN</name>
<sequence>MGWSEERADAATGRPTPDPSLSGRGGESALPSAAIKDTIWPCFAVRPRPIGRQAQRPYAARSRR</sequence>
<reference evidence="2 3" key="1">
    <citation type="journal article" date="2019" name="Environ. Microbiol.">
        <title>Species interactions and distinct microbial communities in high Arctic permafrost affected cryosols are associated with the CH4 and CO2 gas fluxes.</title>
        <authorList>
            <person name="Altshuler I."/>
            <person name="Hamel J."/>
            <person name="Turney S."/>
            <person name="Magnuson E."/>
            <person name="Levesque R."/>
            <person name="Greer C."/>
            <person name="Whyte L.G."/>
        </authorList>
    </citation>
    <scope>NUCLEOTIDE SEQUENCE [LARGE SCALE GENOMIC DNA]</scope>
    <source>
        <strain evidence="2 3">E6.1</strain>
    </source>
</reference>
<feature type="region of interest" description="Disordered" evidence="1">
    <location>
        <begin position="1"/>
        <end position="32"/>
    </location>
</feature>